<dbReference type="Pfam" id="PF07702">
    <property type="entry name" value="UTRA"/>
    <property type="match status" value="1"/>
</dbReference>
<dbReference type="InterPro" id="IPR050679">
    <property type="entry name" value="Bact_HTH_transcr_reg"/>
</dbReference>
<dbReference type="InterPro" id="IPR000524">
    <property type="entry name" value="Tscrpt_reg_HTH_GntR"/>
</dbReference>
<dbReference type="Gene3D" id="3.40.1410.10">
    <property type="entry name" value="Chorismate lyase-like"/>
    <property type="match status" value="1"/>
</dbReference>
<dbReference type="SMART" id="SM00345">
    <property type="entry name" value="HTH_GNTR"/>
    <property type="match status" value="1"/>
</dbReference>
<dbReference type="PRINTS" id="PR00035">
    <property type="entry name" value="HTHGNTR"/>
</dbReference>
<dbReference type="KEGG" id="cgrn:4412665_00969"/>
<keyword evidence="2" id="KW-0238">DNA-binding</keyword>
<dbReference type="InterPro" id="IPR036390">
    <property type="entry name" value="WH_DNA-bd_sf"/>
</dbReference>
<dbReference type="GO" id="GO:0003677">
    <property type="term" value="F:DNA binding"/>
    <property type="evidence" value="ECO:0007669"/>
    <property type="project" value="UniProtKB-KW"/>
</dbReference>
<dbReference type="eggNOG" id="COG2188">
    <property type="taxonomic scope" value="Bacteria"/>
</dbReference>
<keyword evidence="1" id="KW-0805">Transcription regulation</keyword>
<dbReference type="SUPFAM" id="SSF46785">
    <property type="entry name" value="Winged helix' DNA-binding domain"/>
    <property type="match status" value="1"/>
</dbReference>
<evidence type="ECO:0000256" key="1">
    <source>
        <dbReference type="ARBA" id="ARBA00023015"/>
    </source>
</evidence>
<dbReference type="SUPFAM" id="SSF64288">
    <property type="entry name" value="Chorismate lyase-like"/>
    <property type="match status" value="1"/>
</dbReference>
<proteinExistence type="predicted"/>
<reference evidence="5 6" key="1">
    <citation type="submission" date="2017-06" db="EMBL/GenBank/DDBJ databases">
        <authorList>
            <consortium name="Pathogen Informatics"/>
        </authorList>
    </citation>
    <scope>NUCLEOTIDE SEQUENCE [LARGE SCALE GENOMIC DNA]</scope>
    <source>
        <strain evidence="5 6">NCTC11865</strain>
    </source>
</reference>
<dbReference type="InterPro" id="IPR028978">
    <property type="entry name" value="Chorismate_lyase_/UTRA_dom_sf"/>
</dbReference>
<dbReference type="EMBL" id="LT906441">
    <property type="protein sequence ID" value="SNV33541.1"/>
    <property type="molecule type" value="Genomic_DNA"/>
</dbReference>
<dbReference type="SMART" id="SM00866">
    <property type="entry name" value="UTRA"/>
    <property type="match status" value="1"/>
</dbReference>
<keyword evidence="3" id="KW-0804">Transcription</keyword>
<evidence type="ECO:0000256" key="2">
    <source>
        <dbReference type="ARBA" id="ARBA00023125"/>
    </source>
</evidence>
<dbReference type="PROSITE" id="PS50949">
    <property type="entry name" value="HTH_GNTR"/>
    <property type="match status" value="1"/>
</dbReference>
<feature type="domain" description="HTH gntR-type" evidence="4">
    <location>
        <begin position="1"/>
        <end position="67"/>
    </location>
</feature>
<name>A0A239WGB7_9ACTN</name>
<dbReference type="RefSeq" id="WP_021104483.1">
    <property type="nucleotide sequence ID" value="NZ_JAWMSG010000163.1"/>
</dbReference>
<evidence type="ECO:0000313" key="5">
    <source>
        <dbReference type="EMBL" id="SNV33541.1"/>
    </source>
</evidence>
<evidence type="ECO:0000256" key="3">
    <source>
        <dbReference type="ARBA" id="ARBA00023163"/>
    </source>
</evidence>
<dbReference type="Pfam" id="PF00392">
    <property type="entry name" value="GntR"/>
    <property type="match status" value="1"/>
</dbReference>
<dbReference type="CDD" id="cd07377">
    <property type="entry name" value="WHTH_GntR"/>
    <property type="match status" value="1"/>
</dbReference>
<protein>
    <submittedName>
        <fullName evidence="5">HTH-type transcriptional repressor yvoA</fullName>
    </submittedName>
</protein>
<organism evidence="5 6">
    <name type="scientific">Cutibacterium granulosum</name>
    <dbReference type="NCBI Taxonomy" id="33011"/>
    <lineage>
        <taxon>Bacteria</taxon>
        <taxon>Bacillati</taxon>
        <taxon>Actinomycetota</taxon>
        <taxon>Actinomycetes</taxon>
        <taxon>Propionibacteriales</taxon>
        <taxon>Propionibacteriaceae</taxon>
        <taxon>Cutibacterium</taxon>
    </lineage>
</organism>
<dbReference type="Gene3D" id="1.10.10.10">
    <property type="entry name" value="Winged helix-like DNA-binding domain superfamily/Winged helix DNA-binding domain"/>
    <property type="match status" value="1"/>
</dbReference>
<dbReference type="PANTHER" id="PTHR44846:SF1">
    <property type="entry name" value="MANNOSYL-D-GLYCERATE TRANSPORT_METABOLISM SYSTEM REPRESSOR MNGR-RELATED"/>
    <property type="match status" value="1"/>
</dbReference>
<evidence type="ECO:0000259" key="4">
    <source>
        <dbReference type="PROSITE" id="PS50949"/>
    </source>
</evidence>
<dbReference type="InterPro" id="IPR036388">
    <property type="entry name" value="WH-like_DNA-bd_sf"/>
</dbReference>
<dbReference type="GO" id="GO:0045892">
    <property type="term" value="P:negative regulation of DNA-templated transcription"/>
    <property type="evidence" value="ECO:0007669"/>
    <property type="project" value="TreeGrafter"/>
</dbReference>
<sequence length="243" mass="26830">MKYVAVRDHLADLIDTQLSVGDAIPSERDLADQFGVSRMTVRRAIDSLVADAVLARRQGSGTYVAQPKMDVQARMTSFTEEMRQRGMIPGSRLIRAEQLLATPDVAAWLGISIHDRVHFVHRVRLADGVPMAVEKTWVAVDSAPTLISHGVPESMYQALADAGMVPTWGEDTIESATADETIASLLHVPTGAPLLAIARRTYANDRAVSYSRSWYRGDRYKLWVPISSPGRTFYPPRRQGGAR</sequence>
<dbReference type="AlphaFoldDB" id="A0A239WGB7"/>
<dbReference type="Proteomes" id="UP000215332">
    <property type="component" value="Chromosome 1"/>
</dbReference>
<gene>
    <name evidence="5" type="primary">yvoA</name>
    <name evidence="5" type="ORF">SAMEA4412665_00969</name>
</gene>
<accession>A0A239WGB7</accession>
<dbReference type="PANTHER" id="PTHR44846">
    <property type="entry name" value="MANNOSYL-D-GLYCERATE TRANSPORT/METABOLISM SYSTEM REPRESSOR MNGR-RELATED"/>
    <property type="match status" value="1"/>
</dbReference>
<dbReference type="GO" id="GO:0003700">
    <property type="term" value="F:DNA-binding transcription factor activity"/>
    <property type="evidence" value="ECO:0007669"/>
    <property type="project" value="InterPro"/>
</dbReference>
<dbReference type="InterPro" id="IPR011663">
    <property type="entry name" value="UTRA"/>
</dbReference>
<evidence type="ECO:0000313" key="6">
    <source>
        <dbReference type="Proteomes" id="UP000215332"/>
    </source>
</evidence>